<protein>
    <submittedName>
        <fullName evidence="1">Domain of uncharacterized function (DUF3846)</fullName>
    </submittedName>
</protein>
<proteinExistence type="predicted"/>
<gene>
    <name evidence="1" type="ORF">NCTC12119_04783</name>
</gene>
<evidence type="ECO:0000313" key="1">
    <source>
        <dbReference type="EMBL" id="SUY92754.1"/>
    </source>
</evidence>
<accession>A0A381KN00</accession>
<dbReference type="RefSeq" id="WP_115631996.1">
    <property type="nucleotide sequence ID" value="NZ_UIGI01000002.1"/>
</dbReference>
<organism evidence="1 2">
    <name type="scientific">Buttiauxella agrestis</name>
    <dbReference type="NCBI Taxonomy" id="82977"/>
    <lineage>
        <taxon>Bacteria</taxon>
        <taxon>Pseudomonadati</taxon>
        <taxon>Pseudomonadota</taxon>
        <taxon>Gammaproteobacteria</taxon>
        <taxon>Enterobacterales</taxon>
        <taxon>Enterobacteriaceae</taxon>
        <taxon>Buttiauxella</taxon>
    </lineage>
</organism>
<name>A0A381KN00_9ENTR</name>
<reference evidence="1 2" key="1">
    <citation type="submission" date="2018-06" db="EMBL/GenBank/DDBJ databases">
        <authorList>
            <consortium name="Pathogen Informatics"/>
            <person name="Doyle S."/>
        </authorList>
    </citation>
    <scope>NUCLEOTIDE SEQUENCE [LARGE SCALE GENOMIC DNA]</scope>
    <source>
        <strain evidence="1 2">NCTC12119</strain>
    </source>
</reference>
<sequence length="100" mass="11070">MGIKICTDGQAFEVTGEGDQGKFMVHQLNDLVGGHLEFVGLRAFNIDGKFYKFMIVDSNGKQKEKPFNMLASQVGHNCGNLHSKDFVVGDVVLLQEHEVD</sequence>
<dbReference type="AlphaFoldDB" id="A0A381KN00"/>
<evidence type="ECO:0000313" key="2">
    <source>
        <dbReference type="Proteomes" id="UP000255528"/>
    </source>
</evidence>
<dbReference type="Proteomes" id="UP000255528">
    <property type="component" value="Unassembled WGS sequence"/>
</dbReference>
<dbReference type="EMBL" id="UIGI01000002">
    <property type="protein sequence ID" value="SUY92754.1"/>
    <property type="molecule type" value="Genomic_DNA"/>
</dbReference>